<dbReference type="GO" id="GO:0030170">
    <property type="term" value="F:pyridoxal phosphate binding"/>
    <property type="evidence" value="ECO:0007669"/>
    <property type="project" value="TreeGrafter"/>
</dbReference>
<dbReference type="Pfam" id="PF02347">
    <property type="entry name" value="GDC-P"/>
    <property type="match status" value="1"/>
</dbReference>
<dbReference type="HAMAP" id="MF_00711">
    <property type="entry name" value="GcvP"/>
    <property type="match status" value="1"/>
</dbReference>
<dbReference type="InterPro" id="IPR049315">
    <property type="entry name" value="GDC-P_N"/>
</dbReference>
<comment type="cofactor">
    <cofactor evidence="1 6 7">
        <name>pyridoxal 5'-phosphate</name>
        <dbReference type="ChEBI" id="CHEBI:597326"/>
    </cofactor>
</comment>
<comment type="function">
    <text evidence="7">The glycine cleavage system catalyzes the degradation of glycine.</text>
</comment>
<evidence type="ECO:0000256" key="5">
    <source>
        <dbReference type="ARBA" id="ARBA00049026"/>
    </source>
</evidence>
<dbReference type="InterPro" id="IPR015421">
    <property type="entry name" value="PyrdxlP-dep_Trfase_major"/>
</dbReference>
<accession>A0A165DCK7</accession>
<dbReference type="NCBIfam" id="TIGR00461">
    <property type="entry name" value="gcvP"/>
    <property type="match status" value="1"/>
</dbReference>
<dbReference type="STRING" id="1353952.A0A165DCK7"/>
<dbReference type="GO" id="GO:0019464">
    <property type="term" value="P:glycine decarboxylation via glycine cleavage system"/>
    <property type="evidence" value="ECO:0007669"/>
    <property type="project" value="TreeGrafter"/>
</dbReference>
<dbReference type="FunFam" id="3.90.1150.10:FF:000097">
    <property type="entry name" value="Glycine cleavage system P protein"/>
    <property type="match status" value="1"/>
</dbReference>
<evidence type="ECO:0000256" key="3">
    <source>
        <dbReference type="ARBA" id="ARBA00022898"/>
    </source>
</evidence>
<keyword evidence="4 7" id="KW-0560">Oxidoreductase</keyword>
<comment type="similarity">
    <text evidence="2 7">Belongs to the GcvP family.</text>
</comment>
<dbReference type="InterPro" id="IPR049316">
    <property type="entry name" value="GDC-P_C"/>
</dbReference>
<dbReference type="SUPFAM" id="SSF53383">
    <property type="entry name" value="PLP-dependent transferases"/>
    <property type="match status" value="2"/>
</dbReference>
<dbReference type="InParanoid" id="A0A165DCK7"/>
<keyword evidence="3 6" id="KW-0663">Pyridoxal phosphate</keyword>
<dbReference type="PANTHER" id="PTHR11773">
    <property type="entry name" value="GLYCINE DEHYDROGENASE, DECARBOXYLATING"/>
    <property type="match status" value="1"/>
</dbReference>
<evidence type="ECO:0000313" key="12">
    <source>
        <dbReference type="Proteomes" id="UP000076842"/>
    </source>
</evidence>
<dbReference type="InterPro" id="IPR020581">
    <property type="entry name" value="GDC_P"/>
</dbReference>
<reference evidence="11 12" key="1">
    <citation type="journal article" date="2016" name="Mol. Biol. Evol.">
        <title>Comparative Genomics of Early-Diverging Mushroom-Forming Fungi Provides Insights into the Origins of Lignocellulose Decay Capabilities.</title>
        <authorList>
            <person name="Nagy L.G."/>
            <person name="Riley R."/>
            <person name="Tritt A."/>
            <person name="Adam C."/>
            <person name="Daum C."/>
            <person name="Floudas D."/>
            <person name="Sun H."/>
            <person name="Yadav J.S."/>
            <person name="Pangilinan J."/>
            <person name="Larsson K.H."/>
            <person name="Matsuura K."/>
            <person name="Barry K."/>
            <person name="Labutti K."/>
            <person name="Kuo R."/>
            <person name="Ohm R.A."/>
            <person name="Bhattacharya S.S."/>
            <person name="Shirouzu T."/>
            <person name="Yoshinaga Y."/>
            <person name="Martin F.M."/>
            <person name="Grigoriev I.V."/>
            <person name="Hibbett D.S."/>
        </authorList>
    </citation>
    <scope>NUCLEOTIDE SEQUENCE [LARGE SCALE GENOMIC DNA]</scope>
    <source>
        <strain evidence="11 12">HHB12733</strain>
    </source>
</reference>
<keyword evidence="7" id="KW-0809">Transit peptide</keyword>
<dbReference type="CDD" id="cd00613">
    <property type="entry name" value="GDC-P"/>
    <property type="match status" value="1"/>
</dbReference>
<keyword evidence="7" id="KW-0496">Mitochondrion</keyword>
<evidence type="ECO:0000256" key="1">
    <source>
        <dbReference type="ARBA" id="ARBA00001933"/>
    </source>
</evidence>
<evidence type="ECO:0000313" key="11">
    <source>
        <dbReference type="EMBL" id="KZT52510.1"/>
    </source>
</evidence>
<feature type="domain" description="Glycine dehydrogenase C-terminal" evidence="10">
    <location>
        <begin position="819"/>
        <end position="940"/>
    </location>
</feature>
<dbReference type="Gene3D" id="3.90.1150.10">
    <property type="entry name" value="Aspartate Aminotransferase, domain 1"/>
    <property type="match status" value="2"/>
</dbReference>
<gene>
    <name evidence="11" type="ORF">CALCODRAFT_520685</name>
</gene>
<protein>
    <recommendedName>
        <fullName evidence="7">Glycine cleavage system P protein</fullName>
        <ecNumber evidence="7">1.4.4.2</ecNumber>
    </recommendedName>
</protein>
<evidence type="ECO:0000256" key="6">
    <source>
        <dbReference type="PIRSR" id="PIRSR603437-50"/>
    </source>
</evidence>
<dbReference type="FunFam" id="3.40.640.10:FF:000007">
    <property type="entry name" value="glycine dehydrogenase (Decarboxylating), mitochondrial"/>
    <property type="match status" value="1"/>
</dbReference>
<feature type="modified residue" description="N6-(pyridoxal phosphate)lysine" evidence="6">
    <location>
        <position position="747"/>
    </location>
</feature>
<dbReference type="Pfam" id="PF21478">
    <property type="entry name" value="GcvP2_C"/>
    <property type="match status" value="1"/>
</dbReference>
<comment type="subunit">
    <text evidence="7">The glycine cleavage system is composed of four proteins: P, T, L and H.</text>
</comment>
<sequence length="1003" mass="108550">MAGSITAARHLRAGLSLAARASPRAQKLRLGRVPKRLSSTVSTASLEIPLDVFTPRHIGPRDDETTQMLKTVGYDSLEAFVRDTTPAGIRIAENSLTDAVIKPLTEAELDERIREIAKKNKVLRSFIGMGYWNAVVPKVILRNITENPAWYTSYTPYQPEISQGRLESLLNFQTMVTDLTALDVANASLLDEATAAGEAMIMCLAALPASNKKRTFLVDSGVFPQTIDVLRTRALGFGVNVVVADAQAAISDPAIADDLIGVLVQYPRQDGAIIDYSDLTEKVHALNAQVICATDLLALTLIKAPGEWGADIALGSSARFGVPAGYGGPHAAFFAVKDKLKRKMPGRLVGVSKDTMGHPAFRLALQTREQHIKREKATSNICTSQVLLANMAAMYAVYHGPKGLKAIAERVQQLTQALATALSAKGYTVTNSTYFDTLTVEVASAADVMAKALEKGINIRKVDDTHVGVTLDESARLHDITALASAFDGASIPQSITGGESIPASFLRTSPYLTHPTFNAYHSETALLRYIYYLQAKDLSLVHAMIPLGSCTMKLNPTSTMAPLTWPELGSLHPFVPEDQAKGYHEMIKELEEDLCTITGFKACSLQPNSGASGEYAGLMVIREYLLSINQGHRNICLIPVSAHGTNPASAIMAGMKVVSVKVLANGNLDLVDLREKAEKYKENLAAFMITYPSTYGVFEDTVTEACKIIHEAGAQVYLDGANLNAQVGITNPATCGGDVCHLNLHKTFAIPHGGGGPGVGPICVAEHLAPFLPGHSQVKTGGSKAMSAVSAAPWGSASILSISWAYIKMLGGSGLKTATSMALLNANYIAKRLEPYYYVKFKNGAGRVAHEVLIELAEFDKKGGLKVTDFAKRLQDYGFHPPTCSWPISTCMLIEPTESEDLQEIDKFCDAMIQIRKEADDIISGKQPKDNNLLKNAPHPISVISLSEEEWNRPYSRATAAYPLPYLKTRKFWPSVTRIDDAYGDLNLMCTCPSVEEMEAKF</sequence>
<dbReference type="EMBL" id="KV424064">
    <property type="protein sequence ID" value="KZT52510.1"/>
    <property type="molecule type" value="Genomic_DNA"/>
</dbReference>
<keyword evidence="12" id="KW-1185">Reference proteome</keyword>
<comment type="subcellular location">
    <subcellularLocation>
        <location evidence="7">Mitochondrion</location>
    </subcellularLocation>
</comment>
<keyword evidence="8" id="KW-0175">Coiled coil</keyword>
<dbReference type="Proteomes" id="UP000076842">
    <property type="component" value="Unassembled WGS sequence"/>
</dbReference>
<dbReference type="GO" id="GO:0005960">
    <property type="term" value="C:glycine cleavage complex"/>
    <property type="evidence" value="ECO:0007669"/>
    <property type="project" value="TreeGrafter"/>
</dbReference>
<dbReference type="InterPro" id="IPR003437">
    <property type="entry name" value="GcvP"/>
</dbReference>
<feature type="coiled-coil region" evidence="8">
    <location>
        <begin position="664"/>
        <end position="691"/>
    </location>
</feature>
<dbReference type="InterPro" id="IPR015424">
    <property type="entry name" value="PyrdxlP-dep_Trfase"/>
</dbReference>
<dbReference type="EC" id="1.4.4.2" evidence="7"/>
<proteinExistence type="inferred from homology"/>
<dbReference type="GO" id="GO:0004375">
    <property type="term" value="F:glycine dehydrogenase (decarboxylating) activity"/>
    <property type="evidence" value="ECO:0007669"/>
    <property type="project" value="UniProtKB-UniRule"/>
</dbReference>
<evidence type="ECO:0000259" key="10">
    <source>
        <dbReference type="Pfam" id="PF21478"/>
    </source>
</evidence>
<dbReference type="FunFam" id="3.40.640.10:FF:000005">
    <property type="entry name" value="Glycine dehydrogenase (decarboxylating), mitochondrial"/>
    <property type="match status" value="1"/>
</dbReference>
<evidence type="ECO:0000256" key="4">
    <source>
        <dbReference type="ARBA" id="ARBA00023002"/>
    </source>
</evidence>
<dbReference type="InterPro" id="IPR015422">
    <property type="entry name" value="PyrdxlP-dep_Trfase_small"/>
</dbReference>
<evidence type="ECO:0000256" key="7">
    <source>
        <dbReference type="RuleBase" id="RU364056"/>
    </source>
</evidence>
<name>A0A165DCK7_9BASI</name>
<dbReference type="GO" id="GO:0016594">
    <property type="term" value="F:glycine binding"/>
    <property type="evidence" value="ECO:0007669"/>
    <property type="project" value="TreeGrafter"/>
</dbReference>
<feature type="domain" description="Glycine cleavage system P-protein N-terminal" evidence="9">
    <location>
        <begin position="56"/>
        <end position="487"/>
    </location>
</feature>
<evidence type="ECO:0000256" key="2">
    <source>
        <dbReference type="ARBA" id="ARBA00010756"/>
    </source>
</evidence>
<dbReference type="GO" id="GO:0005739">
    <property type="term" value="C:mitochondrion"/>
    <property type="evidence" value="ECO:0007669"/>
    <property type="project" value="UniProtKB-SubCell"/>
</dbReference>
<dbReference type="FunCoup" id="A0A165DCK7">
    <property type="interactions" value="254"/>
</dbReference>
<dbReference type="OrthoDB" id="6537869at2759"/>
<dbReference type="Gene3D" id="3.40.640.10">
    <property type="entry name" value="Type I PLP-dependent aspartate aminotransferase-like (Major domain)"/>
    <property type="match status" value="2"/>
</dbReference>
<dbReference type="PANTHER" id="PTHR11773:SF1">
    <property type="entry name" value="GLYCINE DEHYDROGENASE (DECARBOXYLATING), MITOCHONDRIAL"/>
    <property type="match status" value="1"/>
</dbReference>
<comment type="catalytic activity">
    <reaction evidence="5 7">
        <text>N(6)-[(R)-lipoyl]-L-lysyl-[glycine-cleavage complex H protein] + glycine + H(+) = N(6)-[(R)-S(8)-aminomethyldihydrolipoyl]-L-lysyl-[glycine-cleavage complex H protein] + CO2</text>
        <dbReference type="Rhea" id="RHEA:24304"/>
        <dbReference type="Rhea" id="RHEA-COMP:10494"/>
        <dbReference type="Rhea" id="RHEA-COMP:10495"/>
        <dbReference type="ChEBI" id="CHEBI:15378"/>
        <dbReference type="ChEBI" id="CHEBI:16526"/>
        <dbReference type="ChEBI" id="CHEBI:57305"/>
        <dbReference type="ChEBI" id="CHEBI:83099"/>
        <dbReference type="ChEBI" id="CHEBI:83143"/>
        <dbReference type="EC" id="1.4.4.2"/>
    </reaction>
</comment>
<evidence type="ECO:0000256" key="8">
    <source>
        <dbReference type="SAM" id="Coils"/>
    </source>
</evidence>
<organism evidence="11 12">
    <name type="scientific">Calocera cornea HHB12733</name>
    <dbReference type="NCBI Taxonomy" id="1353952"/>
    <lineage>
        <taxon>Eukaryota</taxon>
        <taxon>Fungi</taxon>
        <taxon>Dikarya</taxon>
        <taxon>Basidiomycota</taxon>
        <taxon>Agaricomycotina</taxon>
        <taxon>Dacrymycetes</taxon>
        <taxon>Dacrymycetales</taxon>
        <taxon>Dacrymycetaceae</taxon>
        <taxon>Calocera</taxon>
    </lineage>
</organism>
<dbReference type="AlphaFoldDB" id="A0A165DCK7"/>
<evidence type="ECO:0000259" key="9">
    <source>
        <dbReference type="Pfam" id="PF02347"/>
    </source>
</evidence>